<evidence type="ECO:0000313" key="1">
    <source>
        <dbReference type="EMBL" id="NOI11813.1"/>
    </source>
</evidence>
<accession>A0A7Y4B756</accession>
<comment type="caution">
    <text evidence="1">The sequence shown here is derived from an EMBL/GenBank/DDBJ whole genome shotgun (WGS) entry which is preliminary data.</text>
</comment>
<evidence type="ECO:0000313" key="2">
    <source>
        <dbReference type="Proteomes" id="UP000532247"/>
    </source>
</evidence>
<dbReference type="Proteomes" id="UP000532247">
    <property type="component" value="Unassembled WGS sequence"/>
</dbReference>
<dbReference type="RefSeq" id="WP_074190802.1">
    <property type="nucleotide sequence ID" value="NZ_CP135970.1"/>
</dbReference>
<proteinExistence type="predicted"/>
<organism evidence="1 2">
    <name type="scientific">Vibrio alginolyticus</name>
    <dbReference type="NCBI Taxonomy" id="663"/>
    <lineage>
        <taxon>Bacteria</taxon>
        <taxon>Pseudomonadati</taxon>
        <taxon>Pseudomonadota</taxon>
        <taxon>Gammaproteobacteria</taxon>
        <taxon>Vibrionales</taxon>
        <taxon>Vibrionaceae</taxon>
        <taxon>Vibrio</taxon>
    </lineage>
</organism>
<reference evidence="1 2" key="1">
    <citation type="submission" date="2019-09" db="EMBL/GenBank/DDBJ databases">
        <title>Draft genome sequencing and comparative genomics of hatchery-associated Vibrios.</title>
        <authorList>
            <person name="Kehlet-Delgado H."/>
            <person name="Mueller R.S."/>
        </authorList>
    </citation>
    <scope>NUCLEOTIDE SEQUENCE [LARGE SCALE GENOMIC DNA]</scope>
    <source>
        <strain evidence="1 2">081416A</strain>
    </source>
</reference>
<gene>
    <name evidence="1" type="ORF">F0254_23645</name>
</gene>
<name>A0A7Y4B756_VIBAL</name>
<sequence length="306" mass="34547">MQITPLLLNPRYWKSGFRTQASNIKANKPLAQRKLACLLETISSFILKHGHTCFASSDTLARTYNENCHRYGCKPIIKRTIDNYIKIAKELGLIAYGQPKRNDHTGQNQRHITLCVDGIQNMFTGAYKYALQAAEKFCNRQKLHLGGASVEKPLEASSDKACEQSDKNKNCSINTKDLSTESKNKINNGIPSDSWFLKIFKRDADEVKQLQLAAKQGRLSASGARRVIKLYNKHQQPLAPKFVSYLKFVIASWHNKAASAVKASVNKVRDTATILAEYMNTISEKESQGLVEYYRDAVGRVQIRYL</sequence>
<dbReference type="EMBL" id="VTYF01000023">
    <property type="protein sequence ID" value="NOI11813.1"/>
    <property type="molecule type" value="Genomic_DNA"/>
</dbReference>
<dbReference type="AlphaFoldDB" id="A0A7Y4B756"/>
<protein>
    <submittedName>
        <fullName evidence="1">Uncharacterized protein</fullName>
    </submittedName>
</protein>